<dbReference type="Pfam" id="PF00082">
    <property type="entry name" value="Peptidase_S8"/>
    <property type="match status" value="1"/>
</dbReference>
<name>A0A0R3SVG5_HYMDI</name>
<evidence type="ECO:0000313" key="7">
    <source>
        <dbReference type="EMBL" id="VDL61950.1"/>
    </source>
</evidence>
<keyword evidence="3 5" id="KW-0378">Hydrolase</keyword>
<evidence type="ECO:0000259" key="6">
    <source>
        <dbReference type="Pfam" id="PF00082"/>
    </source>
</evidence>
<evidence type="ECO:0000313" key="8">
    <source>
        <dbReference type="Proteomes" id="UP000274504"/>
    </source>
</evidence>
<evidence type="ECO:0000256" key="4">
    <source>
        <dbReference type="ARBA" id="ARBA00022825"/>
    </source>
</evidence>
<dbReference type="InterPro" id="IPR050131">
    <property type="entry name" value="Peptidase_S8_subtilisin-like"/>
</dbReference>
<reference evidence="7 8" key="2">
    <citation type="submission" date="2018-11" db="EMBL/GenBank/DDBJ databases">
        <authorList>
            <consortium name="Pathogen Informatics"/>
        </authorList>
    </citation>
    <scope>NUCLEOTIDE SEQUENCE [LARGE SCALE GENOMIC DNA]</scope>
</reference>
<keyword evidence="4 5" id="KW-0720">Serine protease</keyword>
<feature type="active site" description="Charge relay system" evidence="5">
    <location>
        <position position="570"/>
    </location>
</feature>
<dbReference type="Gene3D" id="3.40.50.200">
    <property type="entry name" value="Peptidase S8/S53 domain"/>
    <property type="match status" value="2"/>
</dbReference>
<dbReference type="EMBL" id="UYSG01011325">
    <property type="protein sequence ID" value="VDL61950.1"/>
    <property type="molecule type" value="Genomic_DNA"/>
</dbReference>
<dbReference type="GO" id="GO:0006508">
    <property type="term" value="P:proteolysis"/>
    <property type="evidence" value="ECO:0007669"/>
    <property type="project" value="UniProtKB-KW"/>
</dbReference>
<dbReference type="GO" id="GO:0008240">
    <property type="term" value="F:tripeptidyl-peptidase activity"/>
    <property type="evidence" value="ECO:0007669"/>
    <property type="project" value="TreeGrafter"/>
</dbReference>
<gene>
    <name evidence="7" type="ORF">HDID_LOCUS9565</name>
</gene>
<dbReference type="GO" id="GO:0004252">
    <property type="term" value="F:serine-type endopeptidase activity"/>
    <property type="evidence" value="ECO:0007669"/>
    <property type="project" value="UniProtKB-UniRule"/>
</dbReference>
<protein>
    <submittedName>
        <fullName evidence="9">Peptidase_S8 domain-containing protein</fullName>
    </submittedName>
</protein>
<dbReference type="PRINTS" id="PR00723">
    <property type="entry name" value="SUBTILISIN"/>
</dbReference>
<feature type="domain" description="Peptidase S8/S53" evidence="6">
    <location>
        <begin position="21"/>
        <end position="588"/>
    </location>
</feature>
<evidence type="ECO:0000313" key="9">
    <source>
        <dbReference type="WBParaSite" id="HDID_0000956701-mRNA-1"/>
    </source>
</evidence>
<dbReference type="SUPFAM" id="SSF52743">
    <property type="entry name" value="Subtilisin-like"/>
    <property type="match status" value="1"/>
</dbReference>
<feature type="active site" description="Charge relay system" evidence="5">
    <location>
        <position position="348"/>
    </location>
</feature>
<reference evidence="9" key="1">
    <citation type="submission" date="2016-04" db="UniProtKB">
        <authorList>
            <consortium name="WormBaseParasite"/>
        </authorList>
    </citation>
    <scope>IDENTIFICATION</scope>
</reference>
<evidence type="ECO:0000256" key="2">
    <source>
        <dbReference type="ARBA" id="ARBA00022670"/>
    </source>
</evidence>
<keyword evidence="2 5" id="KW-0645">Protease</keyword>
<dbReference type="WBParaSite" id="HDID_0000956701-mRNA-1">
    <property type="protein sequence ID" value="HDID_0000956701-mRNA-1"/>
    <property type="gene ID" value="HDID_0000956701"/>
</dbReference>
<dbReference type="InterPro" id="IPR000209">
    <property type="entry name" value="Peptidase_S8/S53_dom"/>
</dbReference>
<evidence type="ECO:0000256" key="1">
    <source>
        <dbReference type="ARBA" id="ARBA00011073"/>
    </source>
</evidence>
<dbReference type="InterPro" id="IPR036852">
    <property type="entry name" value="Peptidase_S8/S53_dom_sf"/>
</dbReference>
<dbReference type="PANTHER" id="PTHR43806:SF14">
    <property type="entry name" value="TRIPEPTIDYL-PEPTIDASE 2"/>
    <property type="match status" value="1"/>
</dbReference>
<dbReference type="STRING" id="6216.A0A0R3SVG5"/>
<accession>A0A0R3SVG5</accession>
<dbReference type="InterPro" id="IPR015500">
    <property type="entry name" value="Peptidase_S8_subtilisin-rel"/>
</dbReference>
<organism evidence="9">
    <name type="scientific">Hymenolepis diminuta</name>
    <name type="common">Rat tapeworm</name>
    <dbReference type="NCBI Taxonomy" id="6216"/>
    <lineage>
        <taxon>Eukaryota</taxon>
        <taxon>Metazoa</taxon>
        <taxon>Spiralia</taxon>
        <taxon>Lophotrochozoa</taxon>
        <taxon>Platyhelminthes</taxon>
        <taxon>Cestoda</taxon>
        <taxon>Eucestoda</taxon>
        <taxon>Cyclophyllidea</taxon>
        <taxon>Hymenolepididae</taxon>
        <taxon>Hymenolepis</taxon>
    </lineage>
</organism>
<sequence length="1650" mass="181941">MIPKHEIGALDFVKQYPNYDGRGVTIAIWDTGIDPTARGLQVTSEGRPKIIDMIDASGSGDVPMLQTFQITDSARSIFTPTGRFVTIPSFWKPVDGLIKVGVKAAWDIFPSTLIDQLKSEEMNKCWPSLLQNLCNQIHEDLDARTRPYITCARAIHSNSEIDTIESATISSVCSKDDKTDQSDSPSSASFFSCKEEVDKEDSLKQTTPDASGIEKVPKSVIQSSLINPALPPNFCTFQDWLESLDRTKKSSVLISMEKVLSMVNDGYQYATPVFDCYVFKGEDGDFVACVDTSPYEDTPTTLADLPLLKDFSIGRQVAHFGNETLLYFTVKILDDGDLLQIVTNSGSHGTHVASIAAAYYPTDPSNECFQTSELVEGGNQNGIAPGAQIVSIKIANTSLKGMENICGLLTALNWTSKLNCDIINYSFGEKSFLPNYGRMYTHLSKFIAQTDVAFVTSGGNNGPSLGTVGSPGGSADGLIGVAPILSPTMMEYMYFQPTWKKQKEENGDGGCSTNGQHKIASCPVPSAYTWGSRGPSVDGDLGLTVSACGGAIADVAAWKRNIFDLHDGSSMSSPSVAGALALVLAAIRQSECQPTLRVPFILWRAAIFSCAKPISHLSHLDQGAGLFQVGETYEYLLDIIRYQPSSSCFSSANQVIPVRALESSSCKSPVTRIDRYYGWRLSCQVNGPGCIVENTRGLHCRGIWLRSGWLPTQISGSKNFTQPKMSFSVDLKPVFCDAVSAEFKRNFSLNLSIQVGYRPVNDENDIKNPKRPDWLCVASFVMLSGRSRKLPLFIDPTVFPDHQESFSEVEFNSPSKVYHTCLAFLNADSPQHEPLAYLPITIQLPAVAQLDTENGVHAFGFVGNFFFTQKVCRWFVRIPRGSTAGVLRLRRTDDDGDTPSAFTLSIVLPKSIGSTLGTGEEVINRRVNLVARNAGGVGFTSRSNTPVTYESPNGEFVFAFPIDWVSETVEITLAQHPGADTPDRCQIKGKLNFHGLEIRPEKLVFKLNAYEQGFFGLPGLHCLTLTYNFDAPFKSDFTVFDFRRLTSLLYESDVDQTIYYIYDSCGRFCGHGSYQVIYAADALKISYAGKESDVLDKLESYSLLIRWPLNASGPQLSSSSNTNSSSSPLTFKVSSSLATLSLVDVDYDKFCSRMLLNNTNSFNEMFEAEAADDLTPKGGKKDPLFGKLQVFPTVPWHLAAGESITEYFGIIDENLPSFVSPGSYFECRMSYYDHRDLKTSVKLPLEVYIGPKNTPSTAINLKPLLKGVFGLQAEDLLCLHWIAIGHFDLNDANRHWISPFEMSKQVKNPPIKKHKKDAEVEKSKPPKDEFQSYVMKFSQAAASSSVFKSNRLMVWGEVNSAMKELIACVSKMAKSGALDGSLKYLLPKIRDTLKVSGNESVFEPHTPALIYNEAINITENTMDVSVAGSEIATTAVKVKPMSAKEVANRATAIQVLCTYGRCLCEQIALAPKSAPTYRQTLLKCLQEIISRIQNLLLLNNSEPESIQHPMKNFFDTEDAKLATTLGLPVPLVEKIKPSFELFWLAHLFILHPQLPLLEALTRLSYQIDILPTKGSYQSLLKNADPPRDKVVTDCASIAFPWLIEQFKRMGLPNVARRLERQLPSMFPSFDHNLVLSKPPKSNLPSSKMSS</sequence>
<dbReference type="PROSITE" id="PS51892">
    <property type="entry name" value="SUBTILASE"/>
    <property type="match status" value="1"/>
</dbReference>
<dbReference type="Proteomes" id="UP000274504">
    <property type="component" value="Unassembled WGS sequence"/>
</dbReference>
<dbReference type="InterPro" id="IPR022398">
    <property type="entry name" value="Peptidase_S8_His-AS"/>
</dbReference>
<dbReference type="PANTHER" id="PTHR43806">
    <property type="entry name" value="PEPTIDASE S8"/>
    <property type="match status" value="1"/>
</dbReference>
<evidence type="ECO:0000256" key="3">
    <source>
        <dbReference type="ARBA" id="ARBA00022801"/>
    </source>
</evidence>
<comment type="similarity">
    <text evidence="1 5">Belongs to the peptidase S8 family.</text>
</comment>
<dbReference type="OrthoDB" id="10256524at2759"/>
<dbReference type="GO" id="GO:0005829">
    <property type="term" value="C:cytosol"/>
    <property type="evidence" value="ECO:0007669"/>
    <property type="project" value="TreeGrafter"/>
</dbReference>
<evidence type="ECO:0000256" key="5">
    <source>
        <dbReference type="PROSITE-ProRule" id="PRU01240"/>
    </source>
</evidence>
<dbReference type="PROSITE" id="PS00137">
    <property type="entry name" value="SUBTILASE_HIS"/>
    <property type="match status" value="1"/>
</dbReference>
<proteinExistence type="inferred from homology"/>
<feature type="active site" description="Charge relay system" evidence="5">
    <location>
        <position position="30"/>
    </location>
</feature>